<accession>A0ABU3R7I4</accession>
<evidence type="ECO:0000313" key="3">
    <source>
        <dbReference type="Proteomes" id="UP001260980"/>
    </source>
</evidence>
<reference evidence="2 3" key="1">
    <citation type="submission" date="2023-10" db="EMBL/GenBank/DDBJ databases">
        <title>Paenibacillus strain PFR10 Genome sequencing and assembly.</title>
        <authorList>
            <person name="Kim I."/>
        </authorList>
    </citation>
    <scope>NUCLEOTIDE SEQUENCE [LARGE SCALE GENOMIC DNA]</scope>
    <source>
        <strain evidence="2 3">PFR10</strain>
    </source>
</reference>
<comment type="caution">
    <text evidence="2">The sequence shown here is derived from an EMBL/GenBank/DDBJ whole genome shotgun (WGS) entry which is preliminary data.</text>
</comment>
<evidence type="ECO:0000313" key="2">
    <source>
        <dbReference type="EMBL" id="MDU0200225.1"/>
    </source>
</evidence>
<evidence type="ECO:0000256" key="1">
    <source>
        <dbReference type="SAM" id="Phobius"/>
    </source>
</evidence>
<dbReference type="Proteomes" id="UP001260980">
    <property type="component" value="Unassembled WGS sequence"/>
</dbReference>
<keyword evidence="1" id="KW-1133">Transmembrane helix</keyword>
<feature type="transmembrane region" description="Helical" evidence="1">
    <location>
        <begin position="12"/>
        <end position="31"/>
    </location>
</feature>
<gene>
    <name evidence="2" type="ORF">RQP52_03935</name>
</gene>
<name>A0ABU3R7I4_9BACL</name>
<sequence length="762" mass="84428">MKRFVRSERGAVSVYLILIIVPVFLFQAVLIDFARIKLAEKETESAVKAAARSVMSSFDTELQAMGLYGLGISQEKAEEVFRTVFANNLSSQVSSGAFHYVGTKAIDHGERVTPVYALASHEIFERQLLEDMKIKAPIEFTLEITDKFRKTGTKAPFQFGSQFSKEAAELEKLIDQREKQLDEAWQSSEELYHKTSLYHSKYQSRITELDGLASQIGIHTADEVRNEIVQVENQLQSVQASIRDLDMSIAAISRAGSGGVAGIRAILESRQALGTQAQLLSQKLNDLQNLLQLIIKYVALLAATKLEVQANAKEIGLLQQEIEPALRTAKQQNDDIRTKLNGITSRPNTGNAGTSANEVFQSVPVMGDEYFYKYQTAIASITALFTAFHEVVDSVQLYTAENTNKANQANVAYWKESQEFYNKQSVLERTRMEQNSAISANKQQQKSKIQMILDQAKQSIGGCSLVNAQSSDDERYDRLQGTGSQSSSSTKGFYQKYREANAQEASIGSEIAYDLEKSEPVSLKAMDMLAAFNNAAEVMRNELYVNEYALTKFNYRTIALEKDQTGNPKTSSERADPRTHALANQEVEYVLYGFSSCSANISSAYAEMFSFRLAIRTVEALLDPKKELLNLGSPLLVLLAAAAEGAVLAFQDMTKLVNGEAVELSAKIAAPALSLTYKDYLRVFMLIHSNNTKQMARMQALIELETGRDLMQATTYLQGNASSDIKLWFIPQIMKLLDGSGLLGCKVTGNRCQFSSSAAVAY</sequence>
<proteinExistence type="predicted"/>
<organism evidence="2 3">
    <name type="scientific">Paenibacillus violae</name>
    <dbReference type="NCBI Taxonomy" id="3077234"/>
    <lineage>
        <taxon>Bacteria</taxon>
        <taxon>Bacillati</taxon>
        <taxon>Bacillota</taxon>
        <taxon>Bacilli</taxon>
        <taxon>Bacillales</taxon>
        <taxon>Paenibacillaceae</taxon>
        <taxon>Paenibacillus</taxon>
    </lineage>
</organism>
<keyword evidence="1" id="KW-0812">Transmembrane</keyword>
<dbReference type="RefSeq" id="WP_315949602.1">
    <property type="nucleotide sequence ID" value="NZ_JAWCUD010000001.1"/>
</dbReference>
<keyword evidence="1" id="KW-0472">Membrane</keyword>
<evidence type="ECO:0008006" key="4">
    <source>
        <dbReference type="Google" id="ProtNLM"/>
    </source>
</evidence>
<keyword evidence="3" id="KW-1185">Reference proteome</keyword>
<dbReference type="EMBL" id="JAWCUD010000001">
    <property type="protein sequence ID" value="MDU0200225.1"/>
    <property type="molecule type" value="Genomic_DNA"/>
</dbReference>
<protein>
    <recommendedName>
        <fullName evidence="4">Flp pilus-assembly TadE/G-like protein</fullName>
    </recommendedName>
</protein>